<dbReference type="Pfam" id="PF20811">
    <property type="entry name" value="PARG_cat_N"/>
    <property type="match status" value="1"/>
</dbReference>
<dbReference type="GO" id="GO:0005737">
    <property type="term" value="C:cytoplasm"/>
    <property type="evidence" value="ECO:0007669"/>
    <property type="project" value="TreeGrafter"/>
</dbReference>
<evidence type="ECO:0000256" key="4">
    <source>
        <dbReference type="PIRSR" id="PIRSR607724-2"/>
    </source>
</evidence>
<feature type="domain" description="PARG helical" evidence="6">
    <location>
        <begin position="85"/>
        <end position="200"/>
    </location>
</feature>
<dbReference type="PANTHER" id="PTHR12837">
    <property type="entry name" value="POLY ADP-RIBOSE GLYCOHYDROLASE"/>
    <property type="match status" value="1"/>
</dbReference>
<evidence type="ECO:0000313" key="7">
    <source>
        <dbReference type="EMBL" id="OJJ07316.1"/>
    </source>
</evidence>
<dbReference type="EMBL" id="KV878137">
    <property type="protein sequence ID" value="OJJ07316.1"/>
    <property type="molecule type" value="Genomic_DNA"/>
</dbReference>
<accession>A0A1L9Q0R7</accession>
<keyword evidence="8" id="KW-1185">Reference proteome</keyword>
<evidence type="ECO:0000256" key="3">
    <source>
        <dbReference type="ARBA" id="ARBA00022801"/>
    </source>
</evidence>
<dbReference type="PANTHER" id="PTHR12837:SF0">
    <property type="entry name" value="POLY(ADP-RIBOSE) GLYCOHYDROLASE"/>
    <property type="match status" value="1"/>
</dbReference>
<gene>
    <name evidence="7" type="ORF">ASPVEDRAFT_46659</name>
</gene>
<sequence length="488" mass="54103">MKPQFILPSCASIRRVDRFGLLDCDDDEVPFWDLLRAVLRSELASIHDTSSLLEALEVIAVTLRGTTAGADFSLLREFMSRRFPEQSAPNFFRDIWPVLVDLALEMPDLFPEGLLPSLSATKPAEVVFSRKQVACLVVHQFLCSLPPHPWSTESFVDLSPWFSAASNVHRGAVDAYLTALFTYFERIVGYSQDSRSIVDFDVEEWPITFSMRTMTNENMNHIQDAQARNIMLSSTRVQVVNLPESRTTLRLLGHPDGACVISANKCFGHGPSGTQEELNVGSTPEAYPVVLLAPPLSDHQVLVCRGAEAMVSIIGYGRDARLGDLLPQPAANLHDGLWWRMRTMLFMDALELDTLPVEEDCPIPDICPSSRLSRDMILKAYNAFSSGTYGHVSTGLWGCGNFGGNRYVKCILQWCAAALAGVPELRFVFSTAEQHALGEELAQLSMELQVKCVSVYRMFNILVELKDTSGVGPDGIFTYIGQRISALT</sequence>
<feature type="binding site" evidence="4">
    <location>
        <position position="316"/>
    </location>
    <ligand>
        <name>substrate</name>
    </ligand>
</feature>
<evidence type="ECO:0000256" key="2">
    <source>
        <dbReference type="ARBA" id="ARBA00012255"/>
    </source>
</evidence>
<dbReference type="GO" id="GO:0006282">
    <property type="term" value="P:regulation of DNA repair"/>
    <property type="evidence" value="ECO:0007669"/>
    <property type="project" value="InterPro"/>
</dbReference>
<dbReference type="OrthoDB" id="1937899at2759"/>
<dbReference type="GO" id="GO:0005975">
    <property type="term" value="P:carbohydrate metabolic process"/>
    <property type="evidence" value="ECO:0007669"/>
    <property type="project" value="InterPro"/>
</dbReference>
<dbReference type="GO" id="GO:0009225">
    <property type="term" value="P:nucleotide-sugar metabolic process"/>
    <property type="evidence" value="ECO:0007669"/>
    <property type="project" value="TreeGrafter"/>
</dbReference>
<dbReference type="InterPro" id="IPR007724">
    <property type="entry name" value="Poly_GlycHdrlase"/>
</dbReference>
<dbReference type="GO" id="GO:0004649">
    <property type="term" value="F:poly(ADP-ribose) glycohydrolase activity"/>
    <property type="evidence" value="ECO:0007669"/>
    <property type="project" value="UniProtKB-EC"/>
</dbReference>
<evidence type="ECO:0000259" key="5">
    <source>
        <dbReference type="Pfam" id="PF05028"/>
    </source>
</evidence>
<proteinExistence type="inferred from homology"/>
<comment type="similarity">
    <text evidence="1">Belongs to the poly(ADP-ribose) glycohydrolase family.</text>
</comment>
<dbReference type="InterPro" id="IPR048362">
    <property type="entry name" value="PARG_helical"/>
</dbReference>
<feature type="binding site" evidence="4">
    <location>
        <position position="264"/>
    </location>
    <ligand>
        <name>substrate</name>
    </ligand>
</feature>
<keyword evidence="3" id="KW-0378">Hydrolase</keyword>
<dbReference type="Pfam" id="PF05028">
    <property type="entry name" value="PARG_cat_C"/>
    <property type="match status" value="1"/>
</dbReference>
<dbReference type="EC" id="3.2.1.143" evidence="2"/>
<reference evidence="8" key="1">
    <citation type="journal article" date="2017" name="Genome Biol.">
        <title>Comparative genomics reveals high biological diversity and specific adaptations in the industrially and medically important fungal genus Aspergillus.</title>
        <authorList>
            <person name="de Vries R.P."/>
            <person name="Riley R."/>
            <person name="Wiebenga A."/>
            <person name="Aguilar-Osorio G."/>
            <person name="Amillis S."/>
            <person name="Uchima C.A."/>
            <person name="Anderluh G."/>
            <person name="Asadollahi M."/>
            <person name="Askin M."/>
            <person name="Barry K."/>
            <person name="Battaglia E."/>
            <person name="Bayram O."/>
            <person name="Benocci T."/>
            <person name="Braus-Stromeyer S.A."/>
            <person name="Caldana C."/>
            <person name="Canovas D."/>
            <person name="Cerqueira G.C."/>
            <person name="Chen F."/>
            <person name="Chen W."/>
            <person name="Choi C."/>
            <person name="Clum A."/>
            <person name="Dos Santos R.A."/>
            <person name="Damasio A.R."/>
            <person name="Diallinas G."/>
            <person name="Emri T."/>
            <person name="Fekete E."/>
            <person name="Flipphi M."/>
            <person name="Freyberg S."/>
            <person name="Gallo A."/>
            <person name="Gournas C."/>
            <person name="Habgood R."/>
            <person name="Hainaut M."/>
            <person name="Harispe M.L."/>
            <person name="Henrissat B."/>
            <person name="Hilden K.S."/>
            <person name="Hope R."/>
            <person name="Hossain A."/>
            <person name="Karabika E."/>
            <person name="Karaffa L."/>
            <person name="Karanyi Z."/>
            <person name="Krasevec N."/>
            <person name="Kuo A."/>
            <person name="Kusch H."/>
            <person name="LaButti K."/>
            <person name="Lagendijk E.L."/>
            <person name="Lapidus A."/>
            <person name="Levasseur A."/>
            <person name="Lindquist E."/>
            <person name="Lipzen A."/>
            <person name="Logrieco A.F."/>
            <person name="MacCabe A."/>
            <person name="Maekelae M.R."/>
            <person name="Malavazi I."/>
            <person name="Melin P."/>
            <person name="Meyer V."/>
            <person name="Mielnichuk N."/>
            <person name="Miskei M."/>
            <person name="Molnar A.P."/>
            <person name="Mule G."/>
            <person name="Ngan C.Y."/>
            <person name="Orejas M."/>
            <person name="Orosz E."/>
            <person name="Ouedraogo J.P."/>
            <person name="Overkamp K.M."/>
            <person name="Park H.-S."/>
            <person name="Perrone G."/>
            <person name="Piumi F."/>
            <person name="Punt P.J."/>
            <person name="Ram A.F."/>
            <person name="Ramon A."/>
            <person name="Rauscher S."/>
            <person name="Record E."/>
            <person name="Riano-Pachon D.M."/>
            <person name="Robert V."/>
            <person name="Roehrig J."/>
            <person name="Ruller R."/>
            <person name="Salamov A."/>
            <person name="Salih N.S."/>
            <person name="Samson R.A."/>
            <person name="Sandor E."/>
            <person name="Sanguinetti M."/>
            <person name="Schuetze T."/>
            <person name="Sepcic K."/>
            <person name="Shelest E."/>
            <person name="Sherlock G."/>
            <person name="Sophianopoulou V."/>
            <person name="Squina F.M."/>
            <person name="Sun H."/>
            <person name="Susca A."/>
            <person name="Todd R.B."/>
            <person name="Tsang A."/>
            <person name="Unkles S.E."/>
            <person name="van de Wiele N."/>
            <person name="van Rossen-Uffink D."/>
            <person name="Oliveira J.V."/>
            <person name="Vesth T.C."/>
            <person name="Visser J."/>
            <person name="Yu J.-H."/>
            <person name="Zhou M."/>
            <person name="Andersen M.R."/>
            <person name="Archer D.B."/>
            <person name="Baker S.E."/>
            <person name="Benoit I."/>
            <person name="Brakhage A.A."/>
            <person name="Braus G.H."/>
            <person name="Fischer R."/>
            <person name="Frisvad J.C."/>
            <person name="Goldman G.H."/>
            <person name="Houbraken J."/>
            <person name="Oakley B."/>
            <person name="Pocsi I."/>
            <person name="Scazzocchio C."/>
            <person name="Seiboth B."/>
            <person name="vanKuyk P.A."/>
            <person name="Wortman J."/>
            <person name="Dyer P.S."/>
            <person name="Grigoriev I.V."/>
        </authorList>
    </citation>
    <scope>NUCLEOTIDE SEQUENCE [LARGE SCALE GENOMIC DNA]</scope>
    <source>
        <strain evidence="8">CBS 583.65</strain>
    </source>
</reference>
<organism evidence="7 8">
    <name type="scientific">Aspergillus versicolor CBS 583.65</name>
    <dbReference type="NCBI Taxonomy" id="1036611"/>
    <lineage>
        <taxon>Eukaryota</taxon>
        <taxon>Fungi</taxon>
        <taxon>Dikarya</taxon>
        <taxon>Ascomycota</taxon>
        <taxon>Pezizomycotina</taxon>
        <taxon>Eurotiomycetes</taxon>
        <taxon>Eurotiomycetidae</taxon>
        <taxon>Eurotiales</taxon>
        <taxon>Aspergillaceae</taxon>
        <taxon>Aspergillus</taxon>
        <taxon>Aspergillus subgen. Nidulantes</taxon>
    </lineage>
</organism>
<dbReference type="RefSeq" id="XP_040673078.1">
    <property type="nucleotide sequence ID" value="XM_040813609.1"/>
</dbReference>
<evidence type="ECO:0000256" key="1">
    <source>
        <dbReference type="ARBA" id="ARBA00009545"/>
    </source>
</evidence>
<evidence type="ECO:0000259" key="6">
    <source>
        <dbReference type="Pfam" id="PF20811"/>
    </source>
</evidence>
<dbReference type="AlphaFoldDB" id="A0A1L9Q0R7"/>
<feature type="binding site" evidence="4">
    <location>
        <position position="275"/>
    </location>
    <ligand>
        <name>substrate</name>
    </ligand>
</feature>
<dbReference type="VEuPathDB" id="FungiDB:ASPVEDRAFT_46659"/>
<protein>
    <recommendedName>
        <fullName evidence="2">poly(ADP-ribose) glycohydrolase</fullName>
        <ecNumber evidence="2">3.2.1.143</ecNumber>
    </recommendedName>
</protein>
<dbReference type="Proteomes" id="UP000184073">
    <property type="component" value="Unassembled WGS sequence"/>
</dbReference>
<dbReference type="GeneID" id="63729120"/>
<evidence type="ECO:0000313" key="8">
    <source>
        <dbReference type="Proteomes" id="UP000184073"/>
    </source>
</evidence>
<feature type="domain" description="PARG catalytic Macro" evidence="5">
    <location>
        <begin position="260"/>
        <end position="432"/>
    </location>
</feature>
<dbReference type="GO" id="GO:0005634">
    <property type="term" value="C:nucleus"/>
    <property type="evidence" value="ECO:0007669"/>
    <property type="project" value="TreeGrafter"/>
</dbReference>
<dbReference type="InterPro" id="IPR046372">
    <property type="entry name" value="PARG_cat_C"/>
</dbReference>
<dbReference type="GO" id="GO:1990966">
    <property type="term" value="P:ATP generation from poly-ADP-D-ribose"/>
    <property type="evidence" value="ECO:0007669"/>
    <property type="project" value="TreeGrafter"/>
</dbReference>
<dbReference type="STRING" id="1036611.A0A1L9Q0R7"/>
<name>A0A1L9Q0R7_ASPVE</name>